<organism evidence="3 4">
    <name type="scientific">Rhizobium jaguaris</name>
    <dbReference type="NCBI Taxonomy" id="1312183"/>
    <lineage>
        <taxon>Bacteria</taxon>
        <taxon>Pseudomonadati</taxon>
        <taxon>Pseudomonadota</taxon>
        <taxon>Alphaproteobacteria</taxon>
        <taxon>Hyphomicrobiales</taxon>
        <taxon>Rhizobiaceae</taxon>
        <taxon>Rhizobium/Agrobacterium group</taxon>
        <taxon>Rhizobium</taxon>
    </lineage>
</organism>
<gene>
    <name evidence="3" type="ORF">CCGE525_29125</name>
</gene>
<dbReference type="GO" id="GO:0016491">
    <property type="term" value="F:oxidoreductase activity"/>
    <property type="evidence" value="ECO:0007669"/>
    <property type="project" value="UniProtKB-KW"/>
</dbReference>
<dbReference type="InterPro" id="IPR020843">
    <property type="entry name" value="ER"/>
</dbReference>
<dbReference type="SUPFAM" id="SSF51735">
    <property type="entry name" value="NAD(P)-binding Rossmann-fold domains"/>
    <property type="match status" value="1"/>
</dbReference>
<dbReference type="Pfam" id="PF13602">
    <property type="entry name" value="ADH_zinc_N_2"/>
    <property type="match status" value="1"/>
</dbReference>
<name>A0A387G018_9HYPH</name>
<dbReference type="SMART" id="SM00829">
    <property type="entry name" value="PKS_ER"/>
    <property type="match status" value="1"/>
</dbReference>
<dbReference type="InterPro" id="IPR011032">
    <property type="entry name" value="GroES-like_sf"/>
</dbReference>
<dbReference type="Pfam" id="PF08240">
    <property type="entry name" value="ADH_N"/>
    <property type="match status" value="1"/>
</dbReference>
<evidence type="ECO:0000259" key="2">
    <source>
        <dbReference type="SMART" id="SM00829"/>
    </source>
</evidence>
<dbReference type="PANTHER" id="PTHR11695">
    <property type="entry name" value="ALCOHOL DEHYDROGENASE RELATED"/>
    <property type="match status" value="1"/>
</dbReference>
<dbReference type="Gene3D" id="3.90.180.10">
    <property type="entry name" value="Medium-chain alcohol dehydrogenases, catalytic domain"/>
    <property type="match status" value="1"/>
</dbReference>
<dbReference type="PROSITE" id="PS01162">
    <property type="entry name" value="QOR_ZETA_CRYSTAL"/>
    <property type="match status" value="1"/>
</dbReference>
<keyword evidence="4" id="KW-1185">Reference proteome</keyword>
<evidence type="ECO:0000313" key="3">
    <source>
        <dbReference type="EMBL" id="AYG62795.1"/>
    </source>
</evidence>
<sequence>MKAFRLHAYGDIASVVTEDVPVPDTGPHEVLIRVAAASVNPLDLKLITGHAAAYFPLTFTHTLGTDLAGTVEQAGPLAAGWRPGDRVIARPAPTRGGAFAEFAAVPASHVASAPTSLPLETAAGLPTAAATAWQALFETARLERGQTVLIHAAAGGVGSFAVQLARIAGAHVIATASAANADLVRELGASRVIDYRSQDFAGDLDDVDIVLDTIGGETQQRSFSVLRPGGMLVSIVAPPDELLAAAHKVNGAFVFHQTDATRLRSISGLCDAGSLRVVTDQVFDFTDMQAALQRVASQRSRGKVLLAIG</sequence>
<geneLocation type="plasmid" evidence="4">
    <name>prccge525c</name>
</geneLocation>
<evidence type="ECO:0000313" key="4">
    <source>
        <dbReference type="Proteomes" id="UP000282195"/>
    </source>
</evidence>
<dbReference type="InterPro" id="IPR013154">
    <property type="entry name" value="ADH-like_N"/>
</dbReference>
<accession>A0A387G018</accession>
<dbReference type="InterPro" id="IPR036291">
    <property type="entry name" value="NAD(P)-bd_dom_sf"/>
</dbReference>
<dbReference type="CDD" id="cd05289">
    <property type="entry name" value="MDR_like_2"/>
    <property type="match status" value="1"/>
</dbReference>
<dbReference type="InterPro" id="IPR002364">
    <property type="entry name" value="Quin_OxRdtase/zeta-crystal_CS"/>
</dbReference>
<dbReference type="Gene3D" id="3.40.50.720">
    <property type="entry name" value="NAD(P)-binding Rossmann-like Domain"/>
    <property type="match status" value="1"/>
</dbReference>
<evidence type="ECO:0000256" key="1">
    <source>
        <dbReference type="ARBA" id="ARBA00023002"/>
    </source>
</evidence>
<proteinExistence type="predicted"/>
<dbReference type="KEGG" id="rjg:CCGE525_29125"/>
<keyword evidence="3" id="KW-0614">Plasmid</keyword>
<protein>
    <submittedName>
        <fullName evidence="3">NADP-dependent oxidoreductase</fullName>
    </submittedName>
</protein>
<dbReference type="Proteomes" id="UP000282195">
    <property type="component" value="Plasmid pRCCGE525c"/>
</dbReference>
<dbReference type="SUPFAM" id="SSF50129">
    <property type="entry name" value="GroES-like"/>
    <property type="match status" value="1"/>
</dbReference>
<dbReference type="RefSeq" id="WP_120707707.1">
    <property type="nucleotide sequence ID" value="NZ_CP032695.1"/>
</dbReference>
<keyword evidence="1" id="KW-0560">Oxidoreductase</keyword>
<dbReference type="InterPro" id="IPR050700">
    <property type="entry name" value="YIM1/Zinc_Alcohol_DH_Fams"/>
</dbReference>
<dbReference type="GO" id="GO:0008270">
    <property type="term" value="F:zinc ion binding"/>
    <property type="evidence" value="ECO:0007669"/>
    <property type="project" value="InterPro"/>
</dbReference>
<feature type="domain" description="Enoyl reductase (ER)" evidence="2">
    <location>
        <begin position="10"/>
        <end position="306"/>
    </location>
</feature>
<dbReference type="PANTHER" id="PTHR11695:SF294">
    <property type="entry name" value="RETICULON-4-INTERACTING PROTEIN 1, MITOCHONDRIAL"/>
    <property type="match status" value="1"/>
</dbReference>
<dbReference type="OrthoDB" id="9792321at2"/>
<dbReference type="AlphaFoldDB" id="A0A387G018"/>
<reference evidence="3 4" key="1">
    <citation type="submission" date="2018-10" db="EMBL/GenBank/DDBJ databases">
        <title>Rhizobium etli, R. leguminosarum and a new Rhizobium genospecies from Phaseolus dumosus.</title>
        <authorList>
            <person name="Ramirez-Puebla S.T."/>
            <person name="Rogel-Hernandez M.A."/>
            <person name="Guerrero G."/>
            <person name="Ormeno-Orrillo E."/>
            <person name="Martinez-Romero J.C."/>
            <person name="Negrete-Yankelevich S."/>
            <person name="Martinez-Romero E."/>
        </authorList>
    </citation>
    <scope>NUCLEOTIDE SEQUENCE [LARGE SCALE GENOMIC DNA]</scope>
    <source>
        <strain evidence="3 4">CCGE525</strain>
        <plasmid evidence="4">prccge525c</plasmid>
    </source>
</reference>
<dbReference type="EMBL" id="CP032695">
    <property type="protein sequence ID" value="AYG62795.1"/>
    <property type="molecule type" value="Genomic_DNA"/>
</dbReference>